<name>A0A7C3LS38_9BACT</name>
<dbReference type="PANTHER" id="PTHR32071">
    <property type="entry name" value="TRANSCRIPTIONAL REGULATORY PROTEIN"/>
    <property type="match status" value="1"/>
</dbReference>
<feature type="domain" description="Response regulatory" evidence="7">
    <location>
        <begin position="5"/>
        <end position="122"/>
    </location>
</feature>
<evidence type="ECO:0000256" key="5">
    <source>
        <dbReference type="PROSITE-ProRule" id="PRU00169"/>
    </source>
</evidence>
<gene>
    <name evidence="8" type="ORF">ENX03_03400</name>
</gene>
<dbReference type="InterPro" id="IPR058031">
    <property type="entry name" value="AAA_lid_NorR"/>
</dbReference>
<proteinExistence type="predicted"/>
<dbReference type="InterPro" id="IPR001789">
    <property type="entry name" value="Sig_transdc_resp-reg_receiver"/>
</dbReference>
<dbReference type="GO" id="GO:0006355">
    <property type="term" value="P:regulation of DNA-templated transcription"/>
    <property type="evidence" value="ECO:0007669"/>
    <property type="project" value="InterPro"/>
</dbReference>
<evidence type="ECO:0000256" key="1">
    <source>
        <dbReference type="ARBA" id="ARBA00022741"/>
    </source>
</evidence>
<dbReference type="PROSITE" id="PS50110">
    <property type="entry name" value="RESPONSE_REGULATORY"/>
    <property type="match status" value="1"/>
</dbReference>
<dbReference type="SMART" id="SM00448">
    <property type="entry name" value="REC"/>
    <property type="match status" value="1"/>
</dbReference>
<dbReference type="Gene3D" id="1.10.10.60">
    <property type="entry name" value="Homeodomain-like"/>
    <property type="match status" value="1"/>
</dbReference>
<dbReference type="InterPro" id="IPR009057">
    <property type="entry name" value="Homeodomain-like_sf"/>
</dbReference>
<dbReference type="GO" id="GO:0043565">
    <property type="term" value="F:sequence-specific DNA binding"/>
    <property type="evidence" value="ECO:0007669"/>
    <property type="project" value="InterPro"/>
</dbReference>
<dbReference type="Gene3D" id="3.40.50.300">
    <property type="entry name" value="P-loop containing nucleotide triphosphate hydrolases"/>
    <property type="match status" value="1"/>
</dbReference>
<feature type="modified residue" description="4-aspartylphosphate" evidence="5">
    <location>
        <position position="57"/>
    </location>
</feature>
<dbReference type="InterPro" id="IPR002078">
    <property type="entry name" value="Sigma_54_int"/>
</dbReference>
<dbReference type="Pfam" id="PF00158">
    <property type="entry name" value="Sigma54_activat"/>
    <property type="match status" value="1"/>
</dbReference>
<dbReference type="InterPro" id="IPR025662">
    <property type="entry name" value="Sigma_54_int_dom_ATP-bd_1"/>
</dbReference>
<dbReference type="Pfam" id="PF02954">
    <property type="entry name" value="HTH_8"/>
    <property type="match status" value="1"/>
</dbReference>
<keyword evidence="4" id="KW-0804">Transcription</keyword>
<dbReference type="GO" id="GO:0000160">
    <property type="term" value="P:phosphorelay signal transduction system"/>
    <property type="evidence" value="ECO:0007669"/>
    <property type="project" value="InterPro"/>
</dbReference>
<keyword evidence="3" id="KW-0805">Transcription regulation</keyword>
<dbReference type="PROSITE" id="PS50045">
    <property type="entry name" value="SIGMA54_INTERACT_4"/>
    <property type="match status" value="1"/>
</dbReference>
<dbReference type="InterPro" id="IPR003593">
    <property type="entry name" value="AAA+_ATPase"/>
</dbReference>
<dbReference type="CDD" id="cd00009">
    <property type="entry name" value="AAA"/>
    <property type="match status" value="1"/>
</dbReference>
<dbReference type="SUPFAM" id="SSF52540">
    <property type="entry name" value="P-loop containing nucleoside triphosphate hydrolases"/>
    <property type="match status" value="1"/>
</dbReference>
<dbReference type="Pfam" id="PF25601">
    <property type="entry name" value="AAA_lid_14"/>
    <property type="match status" value="1"/>
</dbReference>
<dbReference type="SUPFAM" id="SSF46689">
    <property type="entry name" value="Homeodomain-like"/>
    <property type="match status" value="1"/>
</dbReference>
<dbReference type="InterPro" id="IPR025944">
    <property type="entry name" value="Sigma_54_int_dom_CS"/>
</dbReference>
<evidence type="ECO:0000259" key="6">
    <source>
        <dbReference type="PROSITE" id="PS50045"/>
    </source>
</evidence>
<evidence type="ECO:0000256" key="4">
    <source>
        <dbReference type="ARBA" id="ARBA00023163"/>
    </source>
</evidence>
<organism evidence="8">
    <name type="scientific">Leptospirillum ferriphilum</name>
    <dbReference type="NCBI Taxonomy" id="178606"/>
    <lineage>
        <taxon>Bacteria</taxon>
        <taxon>Pseudomonadati</taxon>
        <taxon>Nitrospirota</taxon>
        <taxon>Nitrospiria</taxon>
        <taxon>Nitrospirales</taxon>
        <taxon>Nitrospiraceae</taxon>
        <taxon>Leptospirillum</taxon>
    </lineage>
</organism>
<dbReference type="InterPro" id="IPR027417">
    <property type="entry name" value="P-loop_NTPase"/>
</dbReference>
<dbReference type="GO" id="GO:0005524">
    <property type="term" value="F:ATP binding"/>
    <property type="evidence" value="ECO:0007669"/>
    <property type="project" value="UniProtKB-KW"/>
</dbReference>
<dbReference type="SMART" id="SM00382">
    <property type="entry name" value="AAA"/>
    <property type="match status" value="1"/>
</dbReference>
<dbReference type="Pfam" id="PF00072">
    <property type="entry name" value="Response_reg"/>
    <property type="match status" value="1"/>
</dbReference>
<evidence type="ECO:0000259" key="7">
    <source>
        <dbReference type="PROSITE" id="PS50110"/>
    </source>
</evidence>
<dbReference type="FunFam" id="3.40.50.300:FF:000006">
    <property type="entry name" value="DNA-binding transcriptional regulator NtrC"/>
    <property type="match status" value="1"/>
</dbReference>
<dbReference type="SUPFAM" id="SSF52172">
    <property type="entry name" value="CheY-like"/>
    <property type="match status" value="1"/>
</dbReference>
<dbReference type="AlphaFoldDB" id="A0A7C3LS38"/>
<dbReference type="PROSITE" id="PS00688">
    <property type="entry name" value="SIGMA54_INTERACT_3"/>
    <property type="match status" value="1"/>
</dbReference>
<dbReference type="InterPro" id="IPR002197">
    <property type="entry name" value="HTH_Fis"/>
</dbReference>
<evidence type="ECO:0000313" key="8">
    <source>
        <dbReference type="EMBL" id="HFT92986.1"/>
    </source>
</evidence>
<dbReference type="PANTHER" id="PTHR32071:SF122">
    <property type="entry name" value="SIGMA FACTOR"/>
    <property type="match status" value="1"/>
</dbReference>
<keyword evidence="5" id="KW-0597">Phosphoprotein</keyword>
<keyword evidence="2" id="KW-0067">ATP-binding</keyword>
<dbReference type="Gene3D" id="3.40.50.2300">
    <property type="match status" value="1"/>
</dbReference>
<protein>
    <submittedName>
        <fullName evidence="8">Sigma-54-dependent Fis family transcriptional regulator</fullName>
    </submittedName>
</protein>
<evidence type="ECO:0000256" key="2">
    <source>
        <dbReference type="ARBA" id="ARBA00022840"/>
    </source>
</evidence>
<feature type="domain" description="Sigma-54 factor interaction" evidence="6">
    <location>
        <begin position="139"/>
        <end position="370"/>
    </location>
</feature>
<keyword evidence="1" id="KW-0547">Nucleotide-binding</keyword>
<comment type="caution">
    <text evidence="8">The sequence shown here is derived from an EMBL/GenBank/DDBJ whole genome shotgun (WGS) entry which is preliminary data.</text>
</comment>
<dbReference type="InterPro" id="IPR011006">
    <property type="entry name" value="CheY-like_superfamily"/>
</dbReference>
<dbReference type="PROSITE" id="PS00675">
    <property type="entry name" value="SIGMA54_INTERACT_1"/>
    <property type="match status" value="1"/>
</dbReference>
<evidence type="ECO:0000256" key="3">
    <source>
        <dbReference type="ARBA" id="ARBA00023015"/>
    </source>
</evidence>
<dbReference type="EMBL" id="DTMM01000072">
    <property type="protein sequence ID" value="HFT92986.1"/>
    <property type="molecule type" value="Genomic_DNA"/>
</dbReference>
<sequence length="462" mass="51703">MSAPVVLVVDDYANTRAYLRTLLEHEGFGIQEAGTGERALEILASRDGESVRAILLDLKLPHQSGIDLIPPIRAMRPRAPIIIMTAHASVPTAVSAIQKGAFHYLEKPLSEEELLSTLQRALSTDAPELREESGATGELMPVGSSMEKMMERLRKAASHSFPVLITGESGTGKEMVARTIHRFSDRSREPFVAVNTGAIPRELVASELFGYERGSFTGAVERKIGWFEAAGRGTLFLDEIGTMDPSVQVALLRVIETRMFSRVGGTVSIPFSARILCATNEDLEEMMRDGRFREDLFYRLNVHSIRLLPLRQRPEEIGTLAIHFLREALPPLKGEEREIRLEERARKTLEGYSWPGNIRELKNAMISVAIEHGSEMEGERIVVVLEDWLPESLRRPSLEVREEGEPRTLKENERDQIRKILQETGGNKALAARILGISRKSLYAKLREYHIGDKGNPENPSL</sequence>
<dbReference type="PRINTS" id="PR01590">
    <property type="entry name" value="HTHFIS"/>
</dbReference>
<reference evidence="8" key="1">
    <citation type="journal article" date="2020" name="mSystems">
        <title>Genome- and Community-Level Interaction Insights into Carbon Utilization and Element Cycling Functions of Hydrothermarchaeota in Hydrothermal Sediment.</title>
        <authorList>
            <person name="Zhou Z."/>
            <person name="Liu Y."/>
            <person name="Xu W."/>
            <person name="Pan J."/>
            <person name="Luo Z.H."/>
            <person name="Li M."/>
        </authorList>
    </citation>
    <scope>NUCLEOTIDE SEQUENCE [LARGE SCALE GENOMIC DNA]</scope>
    <source>
        <strain evidence="8">SpSt-902</strain>
    </source>
</reference>
<dbReference type="Gene3D" id="1.10.8.60">
    <property type="match status" value="1"/>
</dbReference>
<accession>A0A7C3LS38</accession>